<dbReference type="Pfam" id="PF12697">
    <property type="entry name" value="Abhydrolase_6"/>
    <property type="match status" value="1"/>
</dbReference>
<keyword evidence="3" id="KW-1185">Reference proteome</keyword>
<evidence type="ECO:0000313" key="2">
    <source>
        <dbReference type="EMBL" id="MEQ2380611.1"/>
    </source>
</evidence>
<evidence type="ECO:0000259" key="1">
    <source>
        <dbReference type="Pfam" id="PF12697"/>
    </source>
</evidence>
<accession>A0ABV1BXZ5</accession>
<evidence type="ECO:0000313" key="3">
    <source>
        <dbReference type="Proteomes" id="UP001442364"/>
    </source>
</evidence>
<dbReference type="RefSeq" id="WP_055177354.1">
    <property type="nucleotide sequence ID" value="NZ_DAWCMB010000190.1"/>
</dbReference>
<reference evidence="2 3" key="1">
    <citation type="submission" date="2024-03" db="EMBL/GenBank/DDBJ databases">
        <title>Human intestinal bacterial collection.</title>
        <authorList>
            <person name="Pauvert C."/>
            <person name="Hitch T.C.A."/>
            <person name="Clavel T."/>
        </authorList>
    </citation>
    <scope>NUCLEOTIDE SEQUENCE [LARGE SCALE GENOMIC DNA]</scope>
    <source>
        <strain evidence="2 3">CLA-AA-H255</strain>
    </source>
</reference>
<keyword evidence="2" id="KW-0378">Hydrolase</keyword>
<protein>
    <submittedName>
        <fullName evidence="2">Alpha/beta fold hydrolase</fullName>
    </submittedName>
</protein>
<dbReference type="Gene3D" id="3.40.50.1820">
    <property type="entry name" value="alpha/beta hydrolase"/>
    <property type="match status" value="1"/>
</dbReference>
<dbReference type="PANTHER" id="PTHR46438:SF2">
    <property type="entry name" value="ALPHA_BETA-HYDROLASES SUPERFAMILY PROTEIN"/>
    <property type="match status" value="1"/>
</dbReference>
<feature type="domain" description="AB hydrolase-1" evidence="1">
    <location>
        <begin position="67"/>
        <end position="309"/>
    </location>
</feature>
<proteinExistence type="predicted"/>
<dbReference type="PANTHER" id="PTHR46438">
    <property type="entry name" value="ALPHA/BETA-HYDROLASES SUPERFAMILY PROTEIN"/>
    <property type="match status" value="1"/>
</dbReference>
<sequence length="317" mass="35548">MNKWQKLGLAVGMGTAVVTTSHIINKFIFESATINNYTGKTVKHTYSWKFGNIAYSTYGNYDNPPLLLIHDLKSYSSGYEWDNTVHYLSKKHHLYVVDLLGCGHSDKPQITYTTYMYTQLLNDFITNVIGKKTDIIATGDSAPMVISSVYIKKDLYNKIILVSPKAVSKAKAVPGRRAGIRRRLLDIPVIGTTIYNICMRKDRLNNILSKNVFDNGIVPVDYLNAYYENAHLSGASSKFLFASTECNFTTASIAKAVSDIDNCIYIITGENSKDTSVSEYLYLNPAIEVVEIKNSKNLPQIEQPVEFAKQADIFLDM</sequence>
<dbReference type="SUPFAM" id="SSF53474">
    <property type="entry name" value="alpha/beta-Hydrolases"/>
    <property type="match status" value="1"/>
</dbReference>
<name>A0ABV1BXZ5_9FIRM</name>
<dbReference type="Proteomes" id="UP001442364">
    <property type="component" value="Unassembled WGS sequence"/>
</dbReference>
<organism evidence="2 3">
    <name type="scientific">[Lactobacillus] rogosae</name>
    <dbReference type="NCBI Taxonomy" id="706562"/>
    <lineage>
        <taxon>Bacteria</taxon>
        <taxon>Bacillati</taxon>
        <taxon>Bacillota</taxon>
        <taxon>Clostridia</taxon>
        <taxon>Lachnospirales</taxon>
        <taxon>Lachnospiraceae</taxon>
        <taxon>Lachnospira</taxon>
    </lineage>
</organism>
<dbReference type="InterPro" id="IPR000073">
    <property type="entry name" value="AB_hydrolase_1"/>
</dbReference>
<dbReference type="EMBL" id="JBBMER010000011">
    <property type="protein sequence ID" value="MEQ2380611.1"/>
    <property type="molecule type" value="Genomic_DNA"/>
</dbReference>
<dbReference type="InterPro" id="IPR029058">
    <property type="entry name" value="AB_hydrolase_fold"/>
</dbReference>
<comment type="caution">
    <text evidence="2">The sequence shown here is derived from an EMBL/GenBank/DDBJ whole genome shotgun (WGS) entry which is preliminary data.</text>
</comment>
<dbReference type="GO" id="GO:0016787">
    <property type="term" value="F:hydrolase activity"/>
    <property type="evidence" value="ECO:0007669"/>
    <property type="project" value="UniProtKB-KW"/>
</dbReference>
<gene>
    <name evidence="2" type="ORF">WMO14_12160</name>
</gene>